<dbReference type="Proteomes" id="UP000610746">
    <property type="component" value="Unassembled WGS sequence"/>
</dbReference>
<accession>A0A8J8GCQ2</accession>
<evidence type="ECO:0000313" key="2">
    <source>
        <dbReference type="Proteomes" id="UP000610746"/>
    </source>
</evidence>
<comment type="caution">
    <text evidence="1">The sequence shown here is derived from an EMBL/GenBank/DDBJ whole genome shotgun (WGS) entry which is preliminary data.</text>
</comment>
<gene>
    <name evidence="1" type="ORF">HNQ03_003207</name>
</gene>
<proteinExistence type="predicted"/>
<feature type="non-terminal residue" evidence="1">
    <location>
        <position position="95"/>
    </location>
</feature>
<dbReference type="AlphaFoldDB" id="A0A8J8GCQ2"/>
<dbReference type="EMBL" id="JABSNO010000046">
    <property type="protein sequence ID" value="NRS94107.1"/>
    <property type="molecule type" value="Genomic_DNA"/>
</dbReference>
<keyword evidence="2" id="KW-1185">Reference proteome</keyword>
<name>A0A8J8GCQ2_9FLAO</name>
<reference evidence="1" key="1">
    <citation type="submission" date="2020-05" db="EMBL/GenBank/DDBJ databases">
        <title>Genomic Encyclopedia of Type Strains, Phase IV (KMG-V): Genome sequencing to study the core and pangenomes of soil and plant-associated prokaryotes.</title>
        <authorList>
            <person name="Whitman W."/>
        </authorList>
    </citation>
    <scope>NUCLEOTIDE SEQUENCE</scope>
    <source>
        <strain evidence="1">16F</strain>
    </source>
</reference>
<dbReference type="RefSeq" id="WP_173780632.1">
    <property type="nucleotide sequence ID" value="NZ_JABSNO010000046.1"/>
</dbReference>
<organism evidence="1 2">
    <name type="scientific">Frigoriflavimonas asaccharolytica</name>
    <dbReference type="NCBI Taxonomy" id="2735899"/>
    <lineage>
        <taxon>Bacteria</taxon>
        <taxon>Pseudomonadati</taxon>
        <taxon>Bacteroidota</taxon>
        <taxon>Flavobacteriia</taxon>
        <taxon>Flavobacteriales</taxon>
        <taxon>Weeksellaceae</taxon>
        <taxon>Frigoriflavimonas</taxon>
    </lineage>
</organism>
<sequence length="95" mass="11229">MQNVLEYLPTSTYQLEEKSTLKIGDQEYEAIISYNLFVENVEEKDYEVVVDRTNFKVNDKKIDTKFLSIAHQYMEALFPLKCNIENFRIKIVNLA</sequence>
<protein>
    <submittedName>
        <fullName evidence="1">Uncharacterized protein</fullName>
    </submittedName>
</protein>
<evidence type="ECO:0000313" key="1">
    <source>
        <dbReference type="EMBL" id="NRS94107.1"/>
    </source>
</evidence>